<dbReference type="Pfam" id="PF01852">
    <property type="entry name" value="START"/>
    <property type="match status" value="1"/>
</dbReference>
<dbReference type="InterPro" id="IPR042160">
    <property type="entry name" value="HD-Zip_IV"/>
</dbReference>
<evidence type="ECO:0000313" key="2">
    <source>
        <dbReference type="EMBL" id="KAK4351285.1"/>
    </source>
</evidence>
<dbReference type="EMBL" id="JAVYJV010000016">
    <property type="protein sequence ID" value="KAK4351285.1"/>
    <property type="molecule type" value="Genomic_DNA"/>
</dbReference>
<name>A0AAE1RGQ7_9SOLA</name>
<organism evidence="2 3">
    <name type="scientific">Anisodus tanguticus</name>
    <dbReference type="NCBI Taxonomy" id="243964"/>
    <lineage>
        <taxon>Eukaryota</taxon>
        <taxon>Viridiplantae</taxon>
        <taxon>Streptophyta</taxon>
        <taxon>Embryophyta</taxon>
        <taxon>Tracheophyta</taxon>
        <taxon>Spermatophyta</taxon>
        <taxon>Magnoliopsida</taxon>
        <taxon>eudicotyledons</taxon>
        <taxon>Gunneridae</taxon>
        <taxon>Pentapetalae</taxon>
        <taxon>asterids</taxon>
        <taxon>lamiids</taxon>
        <taxon>Solanales</taxon>
        <taxon>Solanaceae</taxon>
        <taxon>Solanoideae</taxon>
        <taxon>Hyoscyameae</taxon>
        <taxon>Anisodus</taxon>
    </lineage>
</organism>
<dbReference type="GO" id="GO:0008289">
    <property type="term" value="F:lipid binding"/>
    <property type="evidence" value="ECO:0007669"/>
    <property type="project" value="InterPro"/>
</dbReference>
<proteinExistence type="predicted"/>
<dbReference type="GO" id="GO:0003677">
    <property type="term" value="F:DNA binding"/>
    <property type="evidence" value="ECO:0007669"/>
    <property type="project" value="UniProtKB-KW"/>
</dbReference>
<dbReference type="AlphaFoldDB" id="A0AAE1RGQ7"/>
<sequence>MRLQGFSDLADDISVYVPYETDRWTNMLSQHPSNINIIDTGKFGGSIQLMYEKLHILSPFVGAIEFFFICSCRQLDPTTWIMVDVSYNLFKEIQSGGPSYSWKFPSGCVIQDLGNGKSQHPTKAQPLQSSGLR</sequence>
<dbReference type="Proteomes" id="UP001291623">
    <property type="component" value="Unassembled WGS sequence"/>
</dbReference>
<dbReference type="PANTHER" id="PTHR45654:SF9">
    <property type="entry name" value="HOMEOBOX-LEUCINE ZIPPER PROTEIN HDG10-RELATED"/>
    <property type="match status" value="1"/>
</dbReference>
<keyword evidence="3" id="KW-1185">Reference proteome</keyword>
<gene>
    <name evidence="2" type="ORF">RND71_030598</name>
</gene>
<dbReference type="PANTHER" id="PTHR45654">
    <property type="entry name" value="HOMEOBOX-LEUCINE ZIPPER PROTEIN MERISTEM L1"/>
    <property type="match status" value="1"/>
</dbReference>
<reference evidence="2" key="1">
    <citation type="submission" date="2023-12" db="EMBL/GenBank/DDBJ databases">
        <title>Genome assembly of Anisodus tanguticus.</title>
        <authorList>
            <person name="Wang Y.-J."/>
        </authorList>
    </citation>
    <scope>NUCLEOTIDE SEQUENCE</scope>
    <source>
        <strain evidence="2">KB-2021</strain>
        <tissue evidence="2">Leaf</tissue>
    </source>
</reference>
<evidence type="ECO:0000313" key="3">
    <source>
        <dbReference type="Proteomes" id="UP001291623"/>
    </source>
</evidence>
<feature type="domain" description="START" evidence="1">
    <location>
        <begin position="21"/>
        <end position="119"/>
    </location>
</feature>
<dbReference type="SUPFAM" id="SSF55961">
    <property type="entry name" value="Bet v1-like"/>
    <property type="match status" value="1"/>
</dbReference>
<comment type="caution">
    <text evidence="2">The sequence shown here is derived from an EMBL/GenBank/DDBJ whole genome shotgun (WGS) entry which is preliminary data.</text>
</comment>
<dbReference type="InterPro" id="IPR002913">
    <property type="entry name" value="START_lipid-bd_dom"/>
</dbReference>
<accession>A0AAE1RGQ7</accession>
<protein>
    <recommendedName>
        <fullName evidence="1">START domain-containing protein</fullName>
    </recommendedName>
</protein>
<evidence type="ECO:0000259" key="1">
    <source>
        <dbReference type="Pfam" id="PF01852"/>
    </source>
</evidence>